<dbReference type="InterPro" id="IPR050237">
    <property type="entry name" value="ATP-dep_AMP-bd_enzyme"/>
</dbReference>
<dbReference type="RefSeq" id="WP_345917629.1">
    <property type="nucleotide sequence ID" value="NZ_JBDIVE010000001.1"/>
</dbReference>
<sequence>MTSTLQAILPARDAATSVAWRGGAPISQGEFLRDVAALRNRLPLGQPLLNLCADRYLFAVGFFAAALNECLSLLPHSITPESIAALQAAYPAVHALVEAERDARGLPAIHVARCDSGELPQQIPAMPREQVIARLFTSGSTGTPQAHDKRWGKLHAGAMTAAQAQWQRAGGPCAVVATVPAQHMFGFESSVLLPLLSGGILVAQHPFFPADVVAALAAAPTPRALVSTPFHLRTLIAAELPLPPTALIISATAPLSPALAASVEAATGGILGEIYGSTETGQIATRRTSTTAVWECFDGISLHNEEERSWVQGAHVEEPTPMGDILEAQPAAENGRQRFILHGRLGDMINIAGKRSSLNYLNSVLCSIAGVDDGVFHLPQIAPADGIVRLAAFAVAPGLSEESLRAALRRHLDSAFMPRPLLLLDALPRNSSGKLPREALDALLQHAPPERPLIGYSTLALDAQHPVFAGHFPGQPMVPGALLLDMAIESIERDTTRKVQTIAMSKFLSPATPGEPIELDYRIEAQDLRFEISSSGRKLAIGRLLLEPQA</sequence>
<evidence type="ECO:0000259" key="2">
    <source>
        <dbReference type="Pfam" id="PF00501"/>
    </source>
</evidence>
<evidence type="ECO:0000313" key="4">
    <source>
        <dbReference type="EMBL" id="MEN3066858.1"/>
    </source>
</evidence>
<organism evidence="4 5">
    <name type="scientific">Uliginosibacterium sediminicola</name>
    <dbReference type="NCBI Taxonomy" id="2024550"/>
    <lineage>
        <taxon>Bacteria</taxon>
        <taxon>Pseudomonadati</taxon>
        <taxon>Pseudomonadota</taxon>
        <taxon>Betaproteobacteria</taxon>
        <taxon>Rhodocyclales</taxon>
        <taxon>Zoogloeaceae</taxon>
        <taxon>Uliginosibacterium</taxon>
    </lineage>
</organism>
<dbReference type="Pfam" id="PF22818">
    <property type="entry name" value="ApeI-like"/>
    <property type="match status" value="1"/>
</dbReference>
<evidence type="ECO:0000259" key="3">
    <source>
        <dbReference type="Pfam" id="PF22818"/>
    </source>
</evidence>
<feature type="domain" description="ApeI dehydratase-like" evidence="3">
    <location>
        <begin position="459"/>
        <end position="540"/>
    </location>
</feature>
<evidence type="ECO:0000256" key="1">
    <source>
        <dbReference type="ARBA" id="ARBA00022598"/>
    </source>
</evidence>
<dbReference type="Pfam" id="PF00501">
    <property type="entry name" value="AMP-binding"/>
    <property type="match status" value="1"/>
</dbReference>
<dbReference type="InterPro" id="IPR000873">
    <property type="entry name" value="AMP-dep_synth/lig_dom"/>
</dbReference>
<keyword evidence="1" id="KW-0436">Ligase</keyword>
<dbReference type="PANTHER" id="PTHR43767:SF8">
    <property type="entry name" value="LONG-CHAIN-FATTY-ACID--COA LIGASE"/>
    <property type="match status" value="1"/>
</dbReference>
<comment type="caution">
    <text evidence="4">The sequence shown here is derived from an EMBL/GenBank/DDBJ whole genome shotgun (WGS) entry which is preliminary data.</text>
</comment>
<dbReference type="InterPro" id="IPR042099">
    <property type="entry name" value="ANL_N_sf"/>
</dbReference>
<dbReference type="InterPro" id="IPR045851">
    <property type="entry name" value="AMP-bd_C_sf"/>
</dbReference>
<dbReference type="InterPro" id="IPR029069">
    <property type="entry name" value="HotDog_dom_sf"/>
</dbReference>
<protein>
    <submittedName>
        <fullName evidence="4">AMP-binding protein</fullName>
    </submittedName>
</protein>
<name>A0ABU9YT06_9RHOO</name>
<keyword evidence="5" id="KW-1185">Reference proteome</keyword>
<dbReference type="Gene3D" id="3.30.300.30">
    <property type="match status" value="1"/>
</dbReference>
<dbReference type="PANTHER" id="PTHR43767">
    <property type="entry name" value="LONG-CHAIN-FATTY-ACID--COA LIGASE"/>
    <property type="match status" value="1"/>
</dbReference>
<feature type="domain" description="AMP-dependent synthetase/ligase" evidence="2">
    <location>
        <begin position="92"/>
        <end position="286"/>
    </location>
</feature>
<accession>A0ABU9YT06</accession>
<dbReference type="Gene3D" id="3.40.50.12780">
    <property type="entry name" value="N-terminal domain of ligase-like"/>
    <property type="match status" value="1"/>
</dbReference>
<dbReference type="InterPro" id="IPR054545">
    <property type="entry name" value="ApeI-like"/>
</dbReference>
<gene>
    <name evidence="4" type="ORF">ABDB84_00120</name>
</gene>
<dbReference type="Proteomes" id="UP001410394">
    <property type="component" value="Unassembled WGS sequence"/>
</dbReference>
<evidence type="ECO:0000313" key="5">
    <source>
        <dbReference type="Proteomes" id="UP001410394"/>
    </source>
</evidence>
<proteinExistence type="predicted"/>
<dbReference type="SUPFAM" id="SSF56801">
    <property type="entry name" value="Acetyl-CoA synthetase-like"/>
    <property type="match status" value="1"/>
</dbReference>
<reference evidence="4 5" key="1">
    <citation type="journal article" date="2018" name="Int. J. Syst. Evol. Microbiol.">
        <title>Uliginosibacterium sediminicola sp. nov., isolated from freshwater sediment.</title>
        <authorList>
            <person name="Hwang W.M."/>
            <person name="Kim S.M."/>
            <person name="Kang K."/>
            <person name="Ahn T.Y."/>
        </authorList>
    </citation>
    <scope>NUCLEOTIDE SEQUENCE [LARGE SCALE GENOMIC DNA]</scope>
    <source>
        <strain evidence="4 5">M1-21</strain>
    </source>
</reference>
<dbReference type="SUPFAM" id="SSF54637">
    <property type="entry name" value="Thioesterase/thiol ester dehydrase-isomerase"/>
    <property type="match status" value="1"/>
</dbReference>
<dbReference type="EMBL" id="JBDIVE010000001">
    <property type="protein sequence ID" value="MEN3066858.1"/>
    <property type="molecule type" value="Genomic_DNA"/>
</dbReference>
<dbReference type="Gene3D" id="3.10.129.10">
    <property type="entry name" value="Hotdog Thioesterase"/>
    <property type="match status" value="1"/>
</dbReference>